<dbReference type="KEGG" id="tdf:H9L22_04275"/>
<name>A0A7H0H7W4_9ACTN</name>
<evidence type="ECO:0000259" key="2">
    <source>
        <dbReference type="Pfam" id="PF00675"/>
    </source>
</evidence>
<gene>
    <name evidence="3" type="ORF">H9L22_04275</name>
</gene>
<proteinExistence type="predicted"/>
<dbReference type="GO" id="GO:0046872">
    <property type="term" value="F:metal ion binding"/>
    <property type="evidence" value="ECO:0007669"/>
    <property type="project" value="InterPro"/>
</dbReference>
<dbReference type="RefSeq" id="WP_187721730.1">
    <property type="nucleotide sequence ID" value="NZ_CP060789.1"/>
</dbReference>
<evidence type="ECO:0000256" key="1">
    <source>
        <dbReference type="SAM" id="MobiDB-lite"/>
    </source>
</evidence>
<dbReference type="AlphaFoldDB" id="A0A7H0H7W4"/>
<dbReference type="PANTHER" id="PTHR11851:SF224">
    <property type="entry name" value="PROCESSING PROTEASE"/>
    <property type="match status" value="1"/>
</dbReference>
<dbReference type="Gene3D" id="3.30.830.10">
    <property type="entry name" value="Metalloenzyme, LuxS/M16 peptidase-like"/>
    <property type="match status" value="1"/>
</dbReference>
<dbReference type="InterPro" id="IPR011765">
    <property type="entry name" value="Pept_M16_N"/>
</dbReference>
<dbReference type="Pfam" id="PF00675">
    <property type="entry name" value="Peptidase_M16"/>
    <property type="match status" value="1"/>
</dbReference>
<organism evidence="3 4">
    <name type="scientific">Tessaracoccus defluvii</name>
    <dbReference type="NCBI Taxonomy" id="1285901"/>
    <lineage>
        <taxon>Bacteria</taxon>
        <taxon>Bacillati</taxon>
        <taxon>Actinomycetota</taxon>
        <taxon>Actinomycetes</taxon>
        <taxon>Propionibacteriales</taxon>
        <taxon>Propionibacteriaceae</taxon>
        <taxon>Tessaracoccus</taxon>
    </lineage>
</organism>
<keyword evidence="4" id="KW-1185">Reference proteome</keyword>
<dbReference type="InterPro" id="IPR050361">
    <property type="entry name" value="MPP/UQCRC_Complex"/>
</dbReference>
<accession>A0A7H0H7W4</accession>
<dbReference type="PANTHER" id="PTHR11851">
    <property type="entry name" value="METALLOPROTEASE"/>
    <property type="match status" value="1"/>
</dbReference>
<feature type="region of interest" description="Disordered" evidence="1">
    <location>
        <begin position="257"/>
        <end position="287"/>
    </location>
</feature>
<protein>
    <submittedName>
        <fullName evidence="3">Insulinase family protein</fullName>
    </submittedName>
</protein>
<feature type="domain" description="Peptidase M16 N-terminal" evidence="2">
    <location>
        <begin position="39"/>
        <end position="149"/>
    </location>
</feature>
<dbReference type="SUPFAM" id="SSF63411">
    <property type="entry name" value="LuxS/MPP-like metallohydrolase"/>
    <property type="match status" value="1"/>
</dbReference>
<dbReference type="InterPro" id="IPR011249">
    <property type="entry name" value="Metalloenz_LuxS/M16"/>
</dbReference>
<sequence length="287" mass="30599">MNRPARPAVSTATPWHFPVPTTTRLPNGLNVWHFPMPGQHIATFELVLPAPLSAEPADREGLATVALHTIDEGTTAHPDGRIGELLEGHGCTLHGTARYRYTTFGGQAPSRRLGDVLPLFAEVLTDPTYAERDLAHHVEAQVAGFDSLLASPRQAMRLALRRALFGEAHREGRPGAGTPATLGAITRADAVAWHAAHFTPGHASLVVAGAVDLDDVLAGLDGWFPDSPAVVARLPCRRSPAGSSSWISRVLCRRRRRSRPAPSPATIRTGRRCVSPGIPSRGPSPAG</sequence>
<dbReference type="EMBL" id="CP060789">
    <property type="protein sequence ID" value="QNP56630.1"/>
    <property type="molecule type" value="Genomic_DNA"/>
</dbReference>
<dbReference type="Proteomes" id="UP000516117">
    <property type="component" value="Chromosome"/>
</dbReference>
<evidence type="ECO:0000313" key="4">
    <source>
        <dbReference type="Proteomes" id="UP000516117"/>
    </source>
</evidence>
<reference evidence="3 4" key="1">
    <citation type="submission" date="2020-08" db="EMBL/GenBank/DDBJ databases">
        <title>Genome sequence of Tessaracoccus defluvii JCM 17540T.</title>
        <authorList>
            <person name="Hyun D.-W."/>
            <person name="Bae J.-W."/>
        </authorList>
    </citation>
    <scope>NUCLEOTIDE SEQUENCE [LARGE SCALE GENOMIC DNA]</scope>
    <source>
        <strain evidence="3 4">JCM 17540</strain>
    </source>
</reference>
<evidence type="ECO:0000313" key="3">
    <source>
        <dbReference type="EMBL" id="QNP56630.1"/>
    </source>
</evidence>